<comment type="caution">
    <text evidence="1">The sequence shown here is derived from an EMBL/GenBank/DDBJ whole genome shotgun (WGS) entry which is preliminary data.</text>
</comment>
<dbReference type="EMBL" id="MU267650">
    <property type="protein sequence ID" value="KAH7912478.1"/>
    <property type="molecule type" value="Genomic_DNA"/>
</dbReference>
<keyword evidence="2" id="KW-1185">Reference proteome</keyword>
<name>A0ACB8AID8_9AGAM</name>
<sequence length="113" mass="12907">MCRDHLPVLFHFVAIWMTSFASSAELAAVTVMQIGRCRCRARLVMTESTAKGPTSYPLRPITSHPQSKYPMNPRARRTIQGGIYYIPLVTREDCSQHQHSAVFCQQNTYKHSH</sequence>
<dbReference type="Proteomes" id="UP000790377">
    <property type="component" value="Unassembled WGS sequence"/>
</dbReference>
<proteinExistence type="predicted"/>
<evidence type="ECO:0000313" key="2">
    <source>
        <dbReference type="Proteomes" id="UP000790377"/>
    </source>
</evidence>
<evidence type="ECO:0000313" key="1">
    <source>
        <dbReference type="EMBL" id="KAH7912478.1"/>
    </source>
</evidence>
<reference evidence="1" key="1">
    <citation type="journal article" date="2021" name="New Phytol.">
        <title>Evolutionary innovations through gain and loss of genes in the ectomycorrhizal Boletales.</title>
        <authorList>
            <person name="Wu G."/>
            <person name="Miyauchi S."/>
            <person name="Morin E."/>
            <person name="Kuo A."/>
            <person name="Drula E."/>
            <person name="Varga T."/>
            <person name="Kohler A."/>
            <person name="Feng B."/>
            <person name="Cao Y."/>
            <person name="Lipzen A."/>
            <person name="Daum C."/>
            <person name="Hundley H."/>
            <person name="Pangilinan J."/>
            <person name="Johnson J."/>
            <person name="Barry K."/>
            <person name="LaButti K."/>
            <person name="Ng V."/>
            <person name="Ahrendt S."/>
            <person name="Min B."/>
            <person name="Choi I.G."/>
            <person name="Park H."/>
            <person name="Plett J.M."/>
            <person name="Magnuson J."/>
            <person name="Spatafora J.W."/>
            <person name="Nagy L.G."/>
            <person name="Henrissat B."/>
            <person name="Grigoriev I.V."/>
            <person name="Yang Z.L."/>
            <person name="Xu J."/>
            <person name="Martin F.M."/>
        </authorList>
    </citation>
    <scope>NUCLEOTIDE SEQUENCE</scope>
    <source>
        <strain evidence="1">ATCC 28755</strain>
    </source>
</reference>
<accession>A0ACB8AID8</accession>
<gene>
    <name evidence="1" type="ORF">BJ138DRAFT_781406</name>
</gene>
<protein>
    <submittedName>
        <fullName evidence="1">Uncharacterized protein</fullName>
    </submittedName>
</protein>
<organism evidence="1 2">
    <name type="scientific">Hygrophoropsis aurantiaca</name>
    <dbReference type="NCBI Taxonomy" id="72124"/>
    <lineage>
        <taxon>Eukaryota</taxon>
        <taxon>Fungi</taxon>
        <taxon>Dikarya</taxon>
        <taxon>Basidiomycota</taxon>
        <taxon>Agaricomycotina</taxon>
        <taxon>Agaricomycetes</taxon>
        <taxon>Agaricomycetidae</taxon>
        <taxon>Boletales</taxon>
        <taxon>Coniophorineae</taxon>
        <taxon>Hygrophoropsidaceae</taxon>
        <taxon>Hygrophoropsis</taxon>
    </lineage>
</organism>